<evidence type="ECO:0000313" key="2">
    <source>
        <dbReference type="Proteomes" id="UP001365846"/>
    </source>
</evidence>
<proteinExistence type="predicted"/>
<gene>
    <name evidence="1" type="ORF">WKW77_18500</name>
</gene>
<evidence type="ECO:0000313" key="1">
    <source>
        <dbReference type="EMBL" id="MEJ8813083.1"/>
    </source>
</evidence>
<reference evidence="1 2" key="1">
    <citation type="submission" date="2024-03" db="EMBL/GenBank/DDBJ databases">
        <title>Novel species of the genus Variovorax.</title>
        <authorList>
            <person name="Liu Q."/>
            <person name="Xin Y.-H."/>
        </authorList>
    </citation>
    <scope>NUCLEOTIDE SEQUENCE [LARGE SCALE GENOMIC DNA]</scope>
    <source>
        <strain evidence="1 2">KACC 18899</strain>
    </source>
</reference>
<organism evidence="1 2">
    <name type="scientific">Variovorax ureilyticus</name>
    <dbReference type="NCBI Taxonomy" id="1836198"/>
    <lineage>
        <taxon>Bacteria</taxon>
        <taxon>Pseudomonadati</taxon>
        <taxon>Pseudomonadota</taxon>
        <taxon>Betaproteobacteria</taxon>
        <taxon>Burkholderiales</taxon>
        <taxon>Comamonadaceae</taxon>
        <taxon>Variovorax</taxon>
    </lineage>
</organism>
<dbReference type="Proteomes" id="UP001365846">
    <property type="component" value="Unassembled WGS sequence"/>
</dbReference>
<name>A0ABU8VHD5_9BURK</name>
<dbReference type="RefSeq" id="WP_340358316.1">
    <property type="nucleotide sequence ID" value="NZ_JBBKZU010000007.1"/>
</dbReference>
<comment type="caution">
    <text evidence="1">The sequence shown here is derived from an EMBL/GenBank/DDBJ whole genome shotgun (WGS) entry which is preliminary data.</text>
</comment>
<protein>
    <submittedName>
        <fullName evidence="1">GAF domain-containing protein</fullName>
    </submittedName>
</protein>
<sequence length="205" mass="22458">MDPIDAPPPAAITNDFLDELAEARSADEALRRIDLERLRIARGGIFSIQQNVTTARDAAGEVRLRRFYSSEGGSFPVNGAKRKTLTPWTECLFVRSRVFVGEGEHVLAQTFDDFEQMRAYGLRSVVNVPLMQGALCYATFNVFGTRARWTPEEILGIRLLALAAARWVPSVPGLAYRFPDASAAAAIHDRPSVVLHSGDGLGALN</sequence>
<dbReference type="EMBL" id="JBBKZU010000007">
    <property type="protein sequence ID" value="MEJ8813083.1"/>
    <property type="molecule type" value="Genomic_DNA"/>
</dbReference>
<keyword evidence="2" id="KW-1185">Reference proteome</keyword>
<accession>A0ABU8VHD5</accession>